<evidence type="ECO:0000256" key="1">
    <source>
        <dbReference type="SAM" id="MobiDB-lite"/>
    </source>
</evidence>
<organism evidence="2">
    <name type="scientific">Eutreptiella gymnastica</name>
    <dbReference type="NCBI Taxonomy" id="73025"/>
    <lineage>
        <taxon>Eukaryota</taxon>
        <taxon>Discoba</taxon>
        <taxon>Euglenozoa</taxon>
        <taxon>Euglenida</taxon>
        <taxon>Spirocuta</taxon>
        <taxon>Euglenophyceae</taxon>
        <taxon>Eutreptiales</taxon>
        <taxon>Eutreptiaceae</taxon>
        <taxon>Eutreptiella</taxon>
    </lineage>
</organism>
<sequence length="163" mass="18112">MLPLVPRAAGSLCGRLAACVPQVPCTCRTEKYGFKSQSRPNPKNKRVKNVRCKKDVQVILRKCPLPLFGRQGTKAEVWMTPATPETNLKSNHPVLLRKPHPQEPLKHKTPRSSTVGNRPVVHLTVCDGRFKPNSDLKTHGCLCYAEKRRGAMAHYRAVTLGGV</sequence>
<gene>
    <name evidence="2" type="ORF">EGYM00163_LOCUS50099</name>
</gene>
<evidence type="ECO:0000313" key="2">
    <source>
        <dbReference type="EMBL" id="CAE0838727.1"/>
    </source>
</evidence>
<protein>
    <submittedName>
        <fullName evidence="2">Uncharacterized protein</fullName>
    </submittedName>
</protein>
<accession>A0A7S4GJ96</accession>
<reference evidence="2" key="1">
    <citation type="submission" date="2021-01" db="EMBL/GenBank/DDBJ databases">
        <authorList>
            <person name="Corre E."/>
            <person name="Pelletier E."/>
            <person name="Niang G."/>
            <person name="Scheremetjew M."/>
            <person name="Finn R."/>
            <person name="Kale V."/>
            <person name="Holt S."/>
            <person name="Cochrane G."/>
            <person name="Meng A."/>
            <person name="Brown T."/>
            <person name="Cohen L."/>
        </authorList>
    </citation>
    <scope>NUCLEOTIDE SEQUENCE</scope>
    <source>
        <strain evidence="2">CCMP1594</strain>
    </source>
</reference>
<dbReference type="AlphaFoldDB" id="A0A7S4GJ96"/>
<proteinExistence type="predicted"/>
<dbReference type="EMBL" id="HBJA01145732">
    <property type="protein sequence ID" value="CAE0838727.1"/>
    <property type="molecule type" value="Transcribed_RNA"/>
</dbReference>
<name>A0A7S4GJ96_9EUGL</name>
<feature type="region of interest" description="Disordered" evidence="1">
    <location>
        <begin position="84"/>
        <end position="116"/>
    </location>
</feature>